<keyword evidence="7" id="KW-0032">Aminotransferase</keyword>
<dbReference type="PROSITE" id="PS00595">
    <property type="entry name" value="AA_TRANSFER_CLASS_5"/>
    <property type="match status" value="1"/>
</dbReference>
<dbReference type="InterPro" id="IPR015422">
    <property type="entry name" value="PyrdxlP-dep_Trfase_small"/>
</dbReference>
<dbReference type="eggNOG" id="arCOG00082">
    <property type="taxonomic scope" value="Archaea"/>
</dbReference>
<evidence type="ECO:0000259" key="6">
    <source>
        <dbReference type="Pfam" id="PF00266"/>
    </source>
</evidence>
<dbReference type="PANTHER" id="PTHR21152">
    <property type="entry name" value="AMINOTRANSFERASE CLASS V"/>
    <property type="match status" value="1"/>
</dbReference>
<dbReference type="InterPro" id="IPR020578">
    <property type="entry name" value="Aminotrans_V_PyrdxlP_BS"/>
</dbReference>
<dbReference type="PANTHER" id="PTHR21152:SF39">
    <property type="entry name" value="SOLUBLE HYDROGENASE, SMALL SUBUNIT"/>
    <property type="match status" value="1"/>
</dbReference>
<accession>G0EHI5</accession>
<gene>
    <name evidence="7" type="ordered locus">Pyrfu_0691</name>
</gene>
<evidence type="ECO:0000256" key="2">
    <source>
        <dbReference type="ARBA" id="ARBA00009236"/>
    </source>
</evidence>
<dbReference type="PIRSF" id="PIRSF000524">
    <property type="entry name" value="SPT"/>
    <property type="match status" value="1"/>
</dbReference>
<dbReference type="InterPro" id="IPR024169">
    <property type="entry name" value="SP_NH2Trfase/AEP_transaminase"/>
</dbReference>
<dbReference type="SUPFAM" id="SSF53383">
    <property type="entry name" value="PLP-dependent transferases"/>
    <property type="match status" value="1"/>
</dbReference>
<comment type="similarity">
    <text evidence="2 4">Belongs to the class-V pyridoxal-phosphate-dependent aminotransferase family.</text>
</comment>
<keyword evidence="7" id="KW-0808">Transferase</keyword>
<dbReference type="InterPro" id="IPR000192">
    <property type="entry name" value="Aminotrans_V_dom"/>
</dbReference>
<dbReference type="InterPro" id="IPR015424">
    <property type="entry name" value="PyrdxlP-dep_Trfase"/>
</dbReference>
<name>G0EHI5_PYRF1</name>
<sequence>MVLLTPGPVEIHERVLKALSEGIASHRSETYRNWHCEAVERLKRISGLRDGSVYLIPGSGTTAVDAMIYSVLAPGEKVLAYIVGEFGRRAVNTMKARGLNVRLLEEPWGKAIRIERLKEALEEDSYDAVFIVHNETSTGVANRTLREAAELVHKHGAILLVDSVSGFAGERLYMDDWGVDVVATATQKCLAAPPGLGIVMVKSDVVERIEKVSKESPPPPSINLSLYEKFLAKCETPFTPPVNVVRALVEALRLIEEEGGIEARYREQEMRASRFYSVIDAAGLDTLAEKSARSYTVAAVRLPEGVRAPEVKKRMAELGFEIAGGMGEYREKVVRVGLMGAINADIVEAAARSLVEIIQELSRG</sequence>
<keyword evidence="3" id="KW-0663">Pyridoxal phosphate</keyword>
<evidence type="ECO:0000313" key="8">
    <source>
        <dbReference type="Proteomes" id="UP000001037"/>
    </source>
</evidence>
<dbReference type="AlphaFoldDB" id="G0EHI5"/>
<dbReference type="Gene3D" id="3.90.1150.10">
    <property type="entry name" value="Aspartate Aminotransferase, domain 1"/>
    <property type="match status" value="1"/>
</dbReference>
<dbReference type="HOGENOM" id="CLU_027686_1_1_2"/>
<reference evidence="7 8" key="1">
    <citation type="journal article" date="2011" name="Stand. Genomic Sci.">
        <title>Complete genome sequence of the hyperthermophilic chemolithoautotroph Pyrolobus fumarii type strain (1A).</title>
        <authorList>
            <person name="Anderson I."/>
            <person name="Goker M."/>
            <person name="Nolan M."/>
            <person name="Lucas S."/>
            <person name="Hammon N."/>
            <person name="Deshpande S."/>
            <person name="Cheng J.F."/>
            <person name="Tapia R."/>
            <person name="Han C."/>
            <person name="Goodwin L."/>
            <person name="Pitluck S."/>
            <person name="Huntemann M."/>
            <person name="Liolios K."/>
            <person name="Ivanova N."/>
            <person name="Pagani I."/>
            <person name="Mavromatis K."/>
            <person name="Ovchinikova G."/>
            <person name="Pati A."/>
            <person name="Chen A."/>
            <person name="Palaniappan K."/>
            <person name="Land M."/>
            <person name="Hauser L."/>
            <person name="Brambilla E.M."/>
            <person name="Huber H."/>
            <person name="Yasawong M."/>
            <person name="Rohde M."/>
            <person name="Spring S."/>
            <person name="Abt B."/>
            <person name="Sikorski J."/>
            <person name="Wirth R."/>
            <person name="Detter J.C."/>
            <person name="Woyke T."/>
            <person name="Bristow J."/>
            <person name="Eisen J.A."/>
            <person name="Markowitz V."/>
            <person name="Hugenholtz P."/>
            <person name="Kyrpides N.C."/>
            <person name="Klenk H.P."/>
            <person name="Lapidus A."/>
        </authorList>
    </citation>
    <scope>NUCLEOTIDE SEQUENCE [LARGE SCALE GENOMIC DNA]</scope>
    <source>
        <strain evidence="8">DSM 11204 / 1A</strain>
    </source>
</reference>
<organism evidence="7 8">
    <name type="scientific">Pyrolobus fumarii (strain DSM 11204 / 1A)</name>
    <dbReference type="NCBI Taxonomy" id="694429"/>
    <lineage>
        <taxon>Archaea</taxon>
        <taxon>Thermoproteota</taxon>
        <taxon>Thermoprotei</taxon>
        <taxon>Desulfurococcales</taxon>
        <taxon>Pyrodictiaceae</taxon>
        <taxon>Pyrolobus</taxon>
    </lineage>
</organism>
<dbReference type="InParanoid" id="G0EHI5"/>
<protein>
    <submittedName>
        <fullName evidence="7">Aminotransferase class V</fullName>
    </submittedName>
</protein>
<dbReference type="Pfam" id="PF00266">
    <property type="entry name" value="Aminotran_5"/>
    <property type="match status" value="1"/>
</dbReference>
<dbReference type="GO" id="GO:0004760">
    <property type="term" value="F:L-serine-pyruvate transaminase activity"/>
    <property type="evidence" value="ECO:0007669"/>
    <property type="project" value="TreeGrafter"/>
</dbReference>
<dbReference type="GO" id="GO:0019265">
    <property type="term" value="P:glycine biosynthetic process, by transamination of glyoxylate"/>
    <property type="evidence" value="ECO:0007669"/>
    <property type="project" value="TreeGrafter"/>
</dbReference>
<evidence type="ECO:0000256" key="1">
    <source>
        <dbReference type="ARBA" id="ARBA00001933"/>
    </source>
</evidence>
<dbReference type="EMBL" id="CP002838">
    <property type="protein sequence ID" value="AEM38560.1"/>
    <property type="molecule type" value="Genomic_DNA"/>
</dbReference>
<dbReference type="Proteomes" id="UP000001037">
    <property type="component" value="Chromosome"/>
</dbReference>
<proteinExistence type="inferred from homology"/>
<evidence type="ECO:0000256" key="4">
    <source>
        <dbReference type="RuleBase" id="RU004075"/>
    </source>
</evidence>
<feature type="domain" description="Aminotransferase class V" evidence="6">
    <location>
        <begin position="54"/>
        <end position="325"/>
    </location>
</feature>
<dbReference type="InterPro" id="IPR015421">
    <property type="entry name" value="PyrdxlP-dep_Trfase_major"/>
</dbReference>
<dbReference type="Gene3D" id="3.40.640.10">
    <property type="entry name" value="Type I PLP-dependent aspartate aminotransferase-like (Major domain)"/>
    <property type="match status" value="1"/>
</dbReference>
<keyword evidence="8" id="KW-1185">Reference proteome</keyword>
<dbReference type="KEGG" id="pfm:Pyrfu_0691"/>
<dbReference type="STRING" id="694429.Pyrfu_0691"/>
<evidence type="ECO:0000256" key="5">
    <source>
        <dbReference type="RuleBase" id="RU004504"/>
    </source>
</evidence>
<evidence type="ECO:0000256" key="3">
    <source>
        <dbReference type="ARBA" id="ARBA00022898"/>
    </source>
</evidence>
<evidence type="ECO:0000313" key="7">
    <source>
        <dbReference type="EMBL" id="AEM38560.1"/>
    </source>
</evidence>
<comment type="cofactor">
    <cofactor evidence="1 5">
        <name>pyridoxal 5'-phosphate</name>
        <dbReference type="ChEBI" id="CHEBI:597326"/>
    </cofactor>
</comment>
<dbReference type="GO" id="GO:0008453">
    <property type="term" value="F:alanine-glyoxylate transaminase activity"/>
    <property type="evidence" value="ECO:0007669"/>
    <property type="project" value="TreeGrafter"/>
</dbReference>